<dbReference type="SUPFAM" id="SSF56112">
    <property type="entry name" value="Protein kinase-like (PK-like)"/>
    <property type="match status" value="1"/>
</dbReference>
<evidence type="ECO:0000256" key="2">
    <source>
        <dbReference type="ARBA" id="ARBA00022679"/>
    </source>
</evidence>
<sequence length="702" mass="78748">MRLVKVGGMETCSSERCEELARDIQAEEGLDADANAAVSSQNDASAIHRSTTTLSPVGYQGNFPLNTHGHPAATPTTGNREHSRDHIGLEHSLAIVSRRETMSHRMKLNRPTSGSYKPNEMLQTEVLDRQREKLRTQRGNFDATDPYQTILVQWEVRILSEKTVSAKYGKSSYSFSRDTLIPDIKHHAMTAIKPMWIKHYKVELNPDECDLRFSNNQEFERSAFGADPDSMHLGEFYDFYQSPVRRERFFGAARKKWNADTWKKHKATTGTEPIFLELVIDDDATGFMVNIYSVGILRHLRLRQALANEHEKHLTPGFSKRSRTQSLVRPMGGFGAAPTSLFNPRSAVASLSEARPVQRRSMKTTKLRLYAIETQENGEIESIPYIDCLTLDVQCVPLGKGTMKDVFLAREVESGKEYVLKKFFRVQAHAPTLTLEENNENVFKDLARLTWGKLFYKDFQAAVAQKAIAIDDTITFADAWLGRELEDENGSPIDDDKATDWIVEDKRSKLTSRYSGTMVFRSMDRDLRGSTLSAFTHFAFFQSSSTTLFADLQGTETFLNGEKRFVLFDPMTHTSMADSNDEDASSGIGDFGIQGLRTFIEQHKCNTICKQLQLPPPSLPADNVTEGEASGSVGRGKRVNEDSAEETVVNGVDSDDLDEDLRKIRRSQRSSTVKQRSGAKVRGEGTGTTDNEDVDQLAGDSD</sequence>
<dbReference type="InParanoid" id="A0A0H2SDE6"/>
<dbReference type="OrthoDB" id="2915404at2759"/>
<evidence type="ECO:0000313" key="9">
    <source>
        <dbReference type="Proteomes" id="UP000053477"/>
    </source>
</evidence>
<dbReference type="CDD" id="cd04515">
    <property type="entry name" value="Alpha_kinase"/>
    <property type="match status" value="1"/>
</dbReference>
<dbReference type="InterPro" id="IPR011009">
    <property type="entry name" value="Kinase-like_dom_sf"/>
</dbReference>
<keyword evidence="2" id="KW-0808">Transferase</keyword>
<dbReference type="PANTHER" id="PTHR45992:SF2">
    <property type="entry name" value="EUKARYOTIC ELONGATION FACTOR 2 KINASE"/>
    <property type="match status" value="1"/>
</dbReference>
<dbReference type="GO" id="GO:1903013">
    <property type="term" value="P:response to differentiation-inducing factor 1"/>
    <property type="evidence" value="ECO:0007669"/>
    <property type="project" value="TreeGrafter"/>
</dbReference>
<reference evidence="8 9" key="1">
    <citation type="submission" date="2015-04" db="EMBL/GenBank/DDBJ databases">
        <title>Complete genome sequence of Schizopora paradoxa KUC8140, a cosmopolitan wood degrader in East Asia.</title>
        <authorList>
            <consortium name="DOE Joint Genome Institute"/>
            <person name="Min B."/>
            <person name="Park H."/>
            <person name="Jang Y."/>
            <person name="Kim J.-J."/>
            <person name="Kim K.H."/>
            <person name="Pangilinan J."/>
            <person name="Lipzen A."/>
            <person name="Riley R."/>
            <person name="Grigoriev I.V."/>
            <person name="Spatafora J.W."/>
            <person name="Choi I.-G."/>
        </authorList>
    </citation>
    <scope>NUCLEOTIDE SEQUENCE [LARGE SCALE GENOMIC DNA]</scope>
    <source>
        <strain evidence="8 9">KUC8140</strain>
    </source>
</reference>
<gene>
    <name evidence="8" type="ORF">SCHPADRAFT_885046</name>
</gene>
<dbReference type="EMBL" id="KQ085884">
    <property type="protein sequence ID" value="KLO19783.1"/>
    <property type="molecule type" value="Genomic_DNA"/>
</dbReference>
<dbReference type="Proteomes" id="UP000053477">
    <property type="component" value="Unassembled WGS sequence"/>
</dbReference>
<keyword evidence="9" id="KW-1185">Reference proteome</keyword>
<keyword evidence="4 8" id="KW-0418">Kinase</keyword>
<dbReference type="Gene3D" id="3.20.200.10">
    <property type="entry name" value="MHCK/EF2 kinase"/>
    <property type="match status" value="1"/>
</dbReference>
<accession>A0A0H2SDE6</accession>
<evidence type="ECO:0000256" key="4">
    <source>
        <dbReference type="ARBA" id="ARBA00022777"/>
    </source>
</evidence>
<proteinExistence type="predicted"/>
<evidence type="ECO:0000259" key="7">
    <source>
        <dbReference type="PROSITE" id="PS51158"/>
    </source>
</evidence>
<protein>
    <submittedName>
        <fullName evidence="8">Kinase-like protein</fullName>
    </submittedName>
</protein>
<name>A0A0H2SDE6_9AGAM</name>
<dbReference type="AlphaFoldDB" id="A0A0H2SDE6"/>
<dbReference type="GO" id="GO:0005524">
    <property type="term" value="F:ATP binding"/>
    <property type="evidence" value="ECO:0007669"/>
    <property type="project" value="UniProtKB-KW"/>
</dbReference>
<dbReference type="Pfam" id="PF02816">
    <property type="entry name" value="Alpha_kinase"/>
    <property type="match status" value="1"/>
</dbReference>
<dbReference type="GO" id="GO:0031037">
    <property type="term" value="P:myosin II filament disassembly"/>
    <property type="evidence" value="ECO:0007669"/>
    <property type="project" value="TreeGrafter"/>
</dbReference>
<feature type="domain" description="Alpha-type protein kinase" evidence="7">
    <location>
        <begin position="355"/>
        <end position="617"/>
    </location>
</feature>
<feature type="region of interest" description="Disordered" evidence="6">
    <location>
        <begin position="614"/>
        <end position="702"/>
    </location>
</feature>
<dbReference type="InterPro" id="IPR004166">
    <property type="entry name" value="a-kinase_dom"/>
</dbReference>
<evidence type="ECO:0000256" key="5">
    <source>
        <dbReference type="ARBA" id="ARBA00022840"/>
    </source>
</evidence>
<evidence type="ECO:0000256" key="1">
    <source>
        <dbReference type="ARBA" id="ARBA00022527"/>
    </source>
</evidence>
<evidence type="ECO:0000313" key="8">
    <source>
        <dbReference type="EMBL" id="KLO19783.1"/>
    </source>
</evidence>
<evidence type="ECO:0000256" key="6">
    <source>
        <dbReference type="SAM" id="MobiDB-lite"/>
    </source>
</evidence>
<keyword evidence="5" id="KW-0067">ATP-binding</keyword>
<feature type="compositionally biased region" description="Acidic residues" evidence="6">
    <location>
        <begin position="690"/>
        <end position="702"/>
    </location>
</feature>
<dbReference type="PROSITE" id="PS51158">
    <property type="entry name" value="ALPHA_KINASE"/>
    <property type="match status" value="1"/>
</dbReference>
<keyword evidence="3" id="KW-0547">Nucleotide-binding</keyword>
<dbReference type="PANTHER" id="PTHR45992">
    <property type="entry name" value="EUKARYOTIC ELONGATION FACTOR 2 KINASE-RELATED"/>
    <property type="match status" value="1"/>
</dbReference>
<dbReference type="InterPro" id="IPR051852">
    <property type="entry name" value="Alpha-type_PK"/>
</dbReference>
<dbReference type="STRING" id="27342.A0A0H2SDE6"/>
<dbReference type="GO" id="GO:0004674">
    <property type="term" value="F:protein serine/threonine kinase activity"/>
    <property type="evidence" value="ECO:0007669"/>
    <property type="project" value="UniProtKB-KW"/>
</dbReference>
<keyword evidence="1" id="KW-0723">Serine/threonine-protein kinase</keyword>
<dbReference type="SMART" id="SM00811">
    <property type="entry name" value="Alpha_kinase"/>
    <property type="match status" value="1"/>
</dbReference>
<organism evidence="8 9">
    <name type="scientific">Schizopora paradoxa</name>
    <dbReference type="NCBI Taxonomy" id="27342"/>
    <lineage>
        <taxon>Eukaryota</taxon>
        <taxon>Fungi</taxon>
        <taxon>Dikarya</taxon>
        <taxon>Basidiomycota</taxon>
        <taxon>Agaricomycotina</taxon>
        <taxon>Agaricomycetes</taxon>
        <taxon>Hymenochaetales</taxon>
        <taxon>Schizoporaceae</taxon>
        <taxon>Schizopora</taxon>
    </lineage>
</organism>
<evidence type="ECO:0000256" key="3">
    <source>
        <dbReference type="ARBA" id="ARBA00022741"/>
    </source>
</evidence>